<dbReference type="Gene3D" id="3.40.50.1100">
    <property type="match status" value="2"/>
</dbReference>
<dbReference type="AlphaFoldDB" id="A0A4P6JTW0"/>
<dbReference type="SUPFAM" id="SSF55021">
    <property type="entry name" value="ACT-like"/>
    <property type="match status" value="1"/>
</dbReference>
<dbReference type="GO" id="GO:0006567">
    <property type="term" value="P:L-threonine catabolic process"/>
    <property type="evidence" value="ECO:0007669"/>
    <property type="project" value="InterPro"/>
</dbReference>
<comment type="similarity">
    <text evidence="2">Belongs to the serine/threonine dehydratase family.</text>
</comment>
<dbReference type="InterPro" id="IPR002912">
    <property type="entry name" value="ACT_dom"/>
</dbReference>
<gene>
    <name evidence="7" type="ORF">EPA93_23155</name>
</gene>
<accession>A0A4P6JTW0</accession>
<dbReference type="GO" id="GO:0009097">
    <property type="term" value="P:isoleucine biosynthetic process"/>
    <property type="evidence" value="ECO:0007669"/>
    <property type="project" value="TreeGrafter"/>
</dbReference>
<name>A0A4P6JTW0_KTERU</name>
<comment type="cofactor">
    <cofactor evidence="1">
        <name>pyridoxal 5'-phosphate</name>
        <dbReference type="ChEBI" id="CHEBI:597326"/>
    </cofactor>
</comment>
<dbReference type="SUPFAM" id="SSF53686">
    <property type="entry name" value="Tryptophan synthase beta subunit-like PLP-dependent enzymes"/>
    <property type="match status" value="1"/>
</dbReference>
<protein>
    <recommendedName>
        <fullName evidence="3">threonine ammonia-lyase</fullName>
        <ecNumber evidence="3">4.3.1.19</ecNumber>
    </recommendedName>
</protein>
<evidence type="ECO:0000256" key="3">
    <source>
        <dbReference type="ARBA" id="ARBA00012096"/>
    </source>
</evidence>
<dbReference type="CDD" id="cd04886">
    <property type="entry name" value="ACT_ThrD-II-like"/>
    <property type="match status" value="1"/>
</dbReference>
<keyword evidence="4" id="KW-0663">Pyridoxal phosphate</keyword>
<dbReference type="InterPro" id="IPR045865">
    <property type="entry name" value="ACT-like_dom_sf"/>
</dbReference>
<evidence type="ECO:0000313" key="7">
    <source>
        <dbReference type="EMBL" id="QBD78722.1"/>
    </source>
</evidence>
<dbReference type="FunFam" id="3.40.50.1100:FF:000007">
    <property type="entry name" value="L-threonine dehydratase catabolic TdcB"/>
    <property type="match status" value="1"/>
</dbReference>
<dbReference type="EMBL" id="CP035758">
    <property type="protein sequence ID" value="QBD78722.1"/>
    <property type="molecule type" value="Genomic_DNA"/>
</dbReference>
<dbReference type="InterPro" id="IPR050147">
    <property type="entry name" value="Ser/Thr_Dehydratase"/>
</dbReference>
<dbReference type="GO" id="GO:0004794">
    <property type="term" value="F:threonine deaminase activity"/>
    <property type="evidence" value="ECO:0007669"/>
    <property type="project" value="UniProtKB-EC"/>
</dbReference>
<dbReference type="InterPro" id="IPR005789">
    <property type="entry name" value="Thr_deHydtase_catblc"/>
</dbReference>
<keyword evidence="5 7" id="KW-0456">Lyase</keyword>
<dbReference type="PROSITE" id="PS51671">
    <property type="entry name" value="ACT"/>
    <property type="match status" value="1"/>
</dbReference>
<evidence type="ECO:0000256" key="5">
    <source>
        <dbReference type="ARBA" id="ARBA00023239"/>
    </source>
</evidence>
<sequence>MTRFEPVPGAPTIRDIERAREVISSSVSVTPLLHSQTFSTMTGANVYLKPENLQKAGSFKVRGATYKISRLSEEERTRGVVATSMGNHAQAVAIAARALGVPATIVMPERAPLVKVMATQGYGARVILHGETFEDAYQFACRLQEETGATFIHSFDDHDLIAGQGTLGLEILEQVPQVDAIIVPVGGGGLIAGVTVAVKSLRPDVQIIGVQAAGADAVKRSLEADKIITLPQLNTIADGIRINSPGKLPFAILRSYLDQIVTVDDKEIVSALLLLLERCKLQVEGAGSVGLAALLHPGLLNLVGKNVVLLLSGGNIDINLLGGFIEYGLVAQGRITTLRTLLDDRPGELKRLLTLIADLDINVREMTYYRTLQPAPLPQNEVTLMVETRNHDHLEQLLQVLREQKCEVLQVHVSLSSARQTNTPSGR</sequence>
<dbReference type="GO" id="GO:0006565">
    <property type="term" value="P:L-serine catabolic process"/>
    <property type="evidence" value="ECO:0007669"/>
    <property type="project" value="TreeGrafter"/>
</dbReference>
<dbReference type="Pfam" id="PF00291">
    <property type="entry name" value="PALP"/>
    <property type="match status" value="1"/>
</dbReference>
<evidence type="ECO:0000313" key="8">
    <source>
        <dbReference type="Proteomes" id="UP000290365"/>
    </source>
</evidence>
<dbReference type="InterPro" id="IPR044561">
    <property type="entry name" value="ACT_ThrD-II-like"/>
</dbReference>
<dbReference type="Pfam" id="PF01842">
    <property type="entry name" value="ACT"/>
    <property type="match status" value="1"/>
</dbReference>
<reference evidence="7 8" key="1">
    <citation type="submission" date="2019-01" db="EMBL/GenBank/DDBJ databases">
        <title>Ktedonosporobacter rubrisoli SCAWS-G2.</title>
        <authorList>
            <person name="Huang Y."/>
            <person name="Yan B."/>
        </authorList>
    </citation>
    <scope>NUCLEOTIDE SEQUENCE [LARGE SCALE GENOMIC DNA]</scope>
    <source>
        <strain evidence="7 8">SCAWS-G2</strain>
    </source>
</reference>
<dbReference type="OrthoDB" id="9811476at2"/>
<dbReference type="KEGG" id="kbs:EPA93_23155"/>
<dbReference type="NCBIfam" id="TIGR01127">
    <property type="entry name" value="ilvA_1Cterm"/>
    <property type="match status" value="1"/>
</dbReference>
<organism evidence="7 8">
    <name type="scientific">Ktedonosporobacter rubrisoli</name>
    <dbReference type="NCBI Taxonomy" id="2509675"/>
    <lineage>
        <taxon>Bacteria</taxon>
        <taxon>Bacillati</taxon>
        <taxon>Chloroflexota</taxon>
        <taxon>Ktedonobacteria</taxon>
        <taxon>Ktedonobacterales</taxon>
        <taxon>Ktedonosporobacteraceae</taxon>
        <taxon>Ktedonosporobacter</taxon>
    </lineage>
</organism>
<dbReference type="InterPro" id="IPR036052">
    <property type="entry name" value="TrpB-like_PALP_sf"/>
</dbReference>
<dbReference type="RefSeq" id="WP_129889775.1">
    <property type="nucleotide sequence ID" value="NZ_CP035758.1"/>
</dbReference>
<dbReference type="Gene3D" id="3.30.70.260">
    <property type="match status" value="1"/>
</dbReference>
<dbReference type="PANTHER" id="PTHR48078:SF6">
    <property type="entry name" value="L-THREONINE DEHYDRATASE CATABOLIC TDCB"/>
    <property type="match status" value="1"/>
</dbReference>
<evidence type="ECO:0000256" key="1">
    <source>
        <dbReference type="ARBA" id="ARBA00001933"/>
    </source>
</evidence>
<dbReference type="Proteomes" id="UP000290365">
    <property type="component" value="Chromosome"/>
</dbReference>
<keyword evidence="8" id="KW-1185">Reference proteome</keyword>
<dbReference type="GO" id="GO:0003941">
    <property type="term" value="F:L-serine ammonia-lyase activity"/>
    <property type="evidence" value="ECO:0007669"/>
    <property type="project" value="TreeGrafter"/>
</dbReference>
<dbReference type="CDD" id="cd01562">
    <property type="entry name" value="Thr-dehyd"/>
    <property type="match status" value="1"/>
</dbReference>
<feature type="domain" description="ACT" evidence="6">
    <location>
        <begin position="337"/>
        <end position="416"/>
    </location>
</feature>
<dbReference type="EC" id="4.3.1.19" evidence="3"/>
<dbReference type="InterPro" id="IPR001926">
    <property type="entry name" value="TrpB-like_PALP"/>
</dbReference>
<evidence type="ECO:0000256" key="4">
    <source>
        <dbReference type="ARBA" id="ARBA00022898"/>
    </source>
</evidence>
<evidence type="ECO:0000256" key="2">
    <source>
        <dbReference type="ARBA" id="ARBA00010869"/>
    </source>
</evidence>
<dbReference type="PANTHER" id="PTHR48078">
    <property type="entry name" value="THREONINE DEHYDRATASE, MITOCHONDRIAL-RELATED"/>
    <property type="match status" value="1"/>
</dbReference>
<evidence type="ECO:0000259" key="6">
    <source>
        <dbReference type="PROSITE" id="PS51671"/>
    </source>
</evidence>
<proteinExistence type="inferred from homology"/>